<protein>
    <submittedName>
        <fullName evidence="1">Uncharacterized protein</fullName>
    </submittedName>
</protein>
<organism evidence="1 2">
    <name type="scientific">Providencia rettgeri</name>
    <dbReference type="NCBI Taxonomy" id="587"/>
    <lineage>
        <taxon>Bacteria</taxon>
        <taxon>Pseudomonadati</taxon>
        <taxon>Pseudomonadota</taxon>
        <taxon>Gammaproteobacteria</taxon>
        <taxon>Enterobacterales</taxon>
        <taxon>Morganellaceae</taxon>
        <taxon>Providencia</taxon>
    </lineage>
</organism>
<dbReference type="NCBIfam" id="NF041281">
    <property type="entry name" value="TraA_gammapb"/>
    <property type="match status" value="1"/>
</dbReference>
<gene>
    <name evidence="1" type="ORF">CHI95_19720</name>
</gene>
<dbReference type="AlphaFoldDB" id="A0A264VNJ4"/>
<accession>A0A264VNJ4</accession>
<dbReference type="Proteomes" id="UP000216001">
    <property type="component" value="Unassembled WGS sequence"/>
</dbReference>
<dbReference type="InterPro" id="IPR059173">
    <property type="entry name" value="TraA_dom"/>
</dbReference>
<proteinExistence type="predicted"/>
<evidence type="ECO:0000313" key="1">
    <source>
        <dbReference type="EMBL" id="OZS72910.1"/>
    </source>
</evidence>
<name>A0A264VNJ4_PRORE</name>
<comment type="caution">
    <text evidence="1">The sequence shown here is derived from an EMBL/GenBank/DDBJ whole genome shotgun (WGS) entry which is preliminary data.</text>
</comment>
<evidence type="ECO:0000313" key="2">
    <source>
        <dbReference type="Proteomes" id="UP000216001"/>
    </source>
</evidence>
<sequence>MRILTTSKIKSVMAATAVLALGVTTAYAEDGFDDVYYGAGWDSVWEVIYTYMQGSLGRILVGLIALVGTAAAVIRQSLMTFAVAIGAALGLSFGPGVILEIMLPGATYA</sequence>
<dbReference type="EMBL" id="NOWC01000029">
    <property type="protein sequence ID" value="OZS72910.1"/>
    <property type="molecule type" value="Genomic_DNA"/>
</dbReference>
<dbReference type="RefSeq" id="WP_094962644.1">
    <property type="nucleotide sequence ID" value="NZ_NOWC01000029.1"/>
</dbReference>
<reference evidence="1 2" key="1">
    <citation type="submission" date="2017-07" db="EMBL/GenBank/DDBJ databases">
        <title>blaIMP-27 on transferable plasmids in Proteus mirabilis and Providencia rettgeri.</title>
        <authorList>
            <person name="Potter R."/>
        </authorList>
    </citation>
    <scope>NUCLEOTIDE SEQUENCE [LARGE SCALE GENOMIC DNA]</scope>
    <source>
        <strain evidence="1 2">PR1</strain>
    </source>
</reference>